<dbReference type="SUPFAM" id="SSF55811">
    <property type="entry name" value="Nudix"/>
    <property type="match status" value="1"/>
</dbReference>
<dbReference type="PROSITE" id="PS51462">
    <property type="entry name" value="NUDIX"/>
    <property type="match status" value="1"/>
</dbReference>
<dbReference type="Gene3D" id="3.90.79.10">
    <property type="entry name" value="Nucleoside Triphosphate Pyrophosphohydrolase"/>
    <property type="match status" value="1"/>
</dbReference>
<dbReference type="OrthoDB" id="9802805at2"/>
<dbReference type="PANTHER" id="PTHR12992">
    <property type="entry name" value="NUDIX HYDROLASE"/>
    <property type="match status" value="1"/>
</dbReference>
<dbReference type="InterPro" id="IPR000086">
    <property type="entry name" value="NUDIX_hydrolase_dom"/>
</dbReference>
<dbReference type="PANTHER" id="PTHR12992:SF11">
    <property type="entry name" value="MITOCHONDRIAL COENZYME A DIPHOSPHATASE NUDT8"/>
    <property type="match status" value="1"/>
</dbReference>
<feature type="domain" description="Nudix hydrolase" evidence="8">
    <location>
        <begin position="39"/>
        <end position="172"/>
    </location>
</feature>
<dbReference type="AlphaFoldDB" id="A0A8E0NAI9"/>
<comment type="cofactor">
    <cofactor evidence="2">
        <name>Mg(2+)</name>
        <dbReference type="ChEBI" id="CHEBI:18420"/>
    </cofactor>
</comment>
<dbReference type="GO" id="GO:0046872">
    <property type="term" value="F:metal ion binding"/>
    <property type="evidence" value="ECO:0007669"/>
    <property type="project" value="UniProtKB-KW"/>
</dbReference>
<dbReference type="Proteomes" id="UP000016569">
    <property type="component" value="Unassembled WGS sequence"/>
</dbReference>
<evidence type="ECO:0000256" key="4">
    <source>
        <dbReference type="ARBA" id="ARBA00022801"/>
    </source>
</evidence>
<keyword evidence="4 7" id="KW-0378">Hydrolase</keyword>
<dbReference type="CDD" id="cd03426">
    <property type="entry name" value="NUDIX_CoAse_Nudt7"/>
    <property type="match status" value="1"/>
</dbReference>
<name>A0A8E0NAI9_9CAUL</name>
<evidence type="ECO:0000259" key="8">
    <source>
        <dbReference type="PROSITE" id="PS51462"/>
    </source>
</evidence>
<keyword evidence="10" id="KW-1185">Reference proteome</keyword>
<dbReference type="Pfam" id="PF00293">
    <property type="entry name" value="NUDIX"/>
    <property type="match status" value="1"/>
</dbReference>
<evidence type="ECO:0000256" key="5">
    <source>
        <dbReference type="ARBA" id="ARBA00022842"/>
    </source>
</evidence>
<evidence type="ECO:0000256" key="3">
    <source>
        <dbReference type="ARBA" id="ARBA00022723"/>
    </source>
</evidence>
<comment type="caution">
    <text evidence="9">The sequence shown here is derived from an EMBL/GenBank/DDBJ whole genome shotgun (WGS) entry which is preliminary data.</text>
</comment>
<comment type="similarity">
    <text evidence="7">Belongs to the Nudix hydrolase family.</text>
</comment>
<dbReference type="EMBL" id="BATC01000007">
    <property type="protein sequence ID" value="GAD58411.1"/>
    <property type="molecule type" value="Genomic_DNA"/>
</dbReference>
<accession>A0A8E0NAI9</accession>
<evidence type="ECO:0000256" key="6">
    <source>
        <dbReference type="ARBA" id="ARBA00023211"/>
    </source>
</evidence>
<keyword evidence="5" id="KW-0460">Magnesium</keyword>
<reference evidence="10" key="1">
    <citation type="journal article" date="2013" name="Genome Announc.">
        <title>Draft Genome Sequence of the Dimorphic Prosthecate Bacterium Brevundimonas abyssalis TAR-001T.</title>
        <authorList>
            <person name="Tsubouchi T."/>
            <person name="Nishi S."/>
            <person name="Usui K."/>
            <person name="Shimane Y."/>
            <person name="Takaki Y."/>
            <person name="Maruyama T."/>
            <person name="Hatada Y."/>
        </authorList>
    </citation>
    <scope>NUCLEOTIDE SEQUENCE [LARGE SCALE GENOMIC DNA]</scope>
    <source>
        <strain evidence="10">TAR-001</strain>
    </source>
</reference>
<keyword evidence="6" id="KW-0464">Manganese</keyword>
<gene>
    <name evidence="9" type="ORF">MBEBAB_0661</name>
</gene>
<keyword evidence="3" id="KW-0479">Metal-binding</keyword>
<organism evidence="9 10">
    <name type="scientific">Brevundimonas abyssalis TAR-001</name>
    <dbReference type="NCBI Taxonomy" id="1391729"/>
    <lineage>
        <taxon>Bacteria</taxon>
        <taxon>Pseudomonadati</taxon>
        <taxon>Pseudomonadota</taxon>
        <taxon>Alphaproteobacteria</taxon>
        <taxon>Caulobacterales</taxon>
        <taxon>Caulobacteraceae</taxon>
        <taxon>Brevundimonas</taxon>
    </lineage>
</organism>
<dbReference type="InterPro" id="IPR020084">
    <property type="entry name" value="NUDIX_hydrolase_CS"/>
</dbReference>
<evidence type="ECO:0000256" key="1">
    <source>
        <dbReference type="ARBA" id="ARBA00001936"/>
    </source>
</evidence>
<sequence length="209" mass="23126">MSGLRQQLIVALDPLDATSGRARFSDFDLNPDAPRLDRPLRPAAVLIPVVDHGDGPTLLLTRRSDSLASHTGQIAFPGGRLDPGETVVQAALREAVEEVGLSPDHVEPLGLSDAYETVTGFLVTPVVAWVRPGFTLTTDPREVADAFETPWDFLMDDANHRREFYDAPDGTRRWFWAMPWGERYIWGATAGMLRSLWGRLHDPAREAVA</sequence>
<dbReference type="PRINTS" id="PR00502">
    <property type="entry name" value="NUDIXFAMILY"/>
</dbReference>
<proteinExistence type="inferred from homology"/>
<protein>
    <submittedName>
        <fullName evidence="9">Hypothetical nudix hydrolase YeaB</fullName>
    </submittedName>
</protein>
<dbReference type="InterPro" id="IPR045121">
    <property type="entry name" value="CoAse"/>
</dbReference>
<dbReference type="PROSITE" id="PS00893">
    <property type="entry name" value="NUDIX_BOX"/>
    <property type="match status" value="1"/>
</dbReference>
<comment type="cofactor">
    <cofactor evidence="1">
        <name>Mn(2+)</name>
        <dbReference type="ChEBI" id="CHEBI:29035"/>
    </cofactor>
</comment>
<dbReference type="InterPro" id="IPR020476">
    <property type="entry name" value="Nudix_hydrolase"/>
</dbReference>
<evidence type="ECO:0000313" key="9">
    <source>
        <dbReference type="EMBL" id="GAD58411.1"/>
    </source>
</evidence>
<evidence type="ECO:0000313" key="10">
    <source>
        <dbReference type="Proteomes" id="UP000016569"/>
    </source>
</evidence>
<dbReference type="GO" id="GO:0010945">
    <property type="term" value="F:coenzyme A diphosphatase activity"/>
    <property type="evidence" value="ECO:0007669"/>
    <property type="project" value="InterPro"/>
</dbReference>
<dbReference type="InterPro" id="IPR015797">
    <property type="entry name" value="NUDIX_hydrolase-like_dom_sf"/>
</dbReference>
<evidence type="ECO:0000256" key="7">
    <source>
        <dbReference type="RuleBase" id="RU003476"/>
    </source>
</evidence>
<evidence type="ECO:0000256" key="2">
    <source>
        <dbReference type="ARBA" id="ARBA00001946"/>
    </source>
</evidence>